<evidence type="ECO:0008006" key="9">
    <source>
        <dbReference type="Google" id="ProtNLM"/>
    </source>
</evidence>
<keyword evidence="3" id="KW-0805">Transcription regulation</keyword>
<comment type="subcellular location">
    <subcellularLocation>
        <location evidence="1">Nucleus</location>
    </subcellularLocation>
</comment>
<evidence type="ECO:0000256" key="3">
    <source>
        <dbReference type="ARBA" id="ARBA00023015"/>
    </source>
</evidence>
<dbReference type="GO" id="GO:0000978">
    <property type="term" value="F:RNA polymerase II cis-regulatory region sequence-specific DNA binding"/>
    <property type="evidence" value="ECO:0007669"/>
    <property type="project" value="TreeGrafter"/>
</dbReference>
<comment type="similarity">
    <text evidence="2">Belongs to the SNAPC3/SRD2 family.</text>
</comment>
<organism evidence="7 8">
    <name type="scientific">Trapa incisa</name>
    <dbReference type="NCBI Taxonomy" id="236973"/>
    <lineage>
        <taxon>Eukaryota</taxon>
        <taxon>Viridiplantae</taxon>
        <taxon>Streptophyta</taxon>
        <taxon>Embryophyta</taxon>
        <taxon>Tracheophyta</taxon>
        <taxon>Spermatophyta</taxon>
        <taxon>Magnoliopsida</taxon>
        <taxon>eudicotyledons</taxon>
        <taxon>Gunneridae</taxon>
        <taxon>Pentapetalae</taxon>
        <taxon>rosids</taxon>
        <taxon>malvids</taxon>
        <taxon>Myrtales</taxon>
        <taxon>Lythraceae</taxon>
        <taxon>Trapa</taxon>
    </lineage>
</organism>
<dbReference type="AlphaFoldDB" id="A0AAN7Q839"/>
<evidence type="ECO:0000313" key="8">
    <source>
        <dbReference type="Proteomes" id="UP001345219"/>
    </source>
</evidence>
<dbReference type="GO" id="GO:0042795">
    <property type="term" value="P:snRNA transcription by RNA polymerase II"/>
    <property type="evidence" value="ECO:0007669"/>
    <property type="project" value="TreeGrafter"/>
</dbReference>
<dbReference type="Pfam" id="PF12251">
    <property type="entry name" value="SNAPC3"/>
    <property type="match status" value="1"/>
</dbReference>
<dbReference type="GO" id="GO:0019185">
    <property type="term" value="C:snRNA-activating protein complex"/>
    <property type="evidence" value="ECO:0007669"/>
    <property type="project" value="TreeGrafter"/>
</dbReference>
<evidence type="ECO:0000256" key="6">
    <source>
        <dbReference type="ARBA" id="ARBA00023242"/>
    </source>
</evidence>
<dbReference type="PANTHER" id="PTHR13421">
    <property type="entry name" value="SNRNA-ACTIVATING PROTEIN COMPLEX SUBUNIT 3"/>
    <property type="match status" value="1"/>
</dbReference>
<dbReference type="GO" id="GO:0001046">
    <property type="term" value="F:core promoter sequence-specific DNA binding"/>
    <property type="evidence" value="ECO:0007669"/>
    <property type="project" value="TreeGrafter"/>
</dbReference>
<dbReference type="GO" id="GO:0042796">
    <property type="term" value="P:snRNA transcription by RNA polymerase III"/>
    <property type="evidence" value="ECO:0007669"/>
    <property type="project" value="TreeGrafter"/>
</dbReference>
<proteinExistence type="inferred from homology"/>
<dbReference type="InterPro" id="IPR022042">
    <property type="entry name" value="snRNA-activating_su3"/>
</dbReference>
<keyword evidence="4" id="KW-0238">DNA-binding</keyword>
<evidence type="ECO:0000256" key="5">
    <source>
        <dbReference type="ARBA" id="ARBA00023163"/>
    </source>
</evidence>
<dbReference type="Proteomes" id="UP001345219">
    <property type="component" value="Chromosome 5"/>
</dbReference>
<dbReference type="PANTHER" id="PTHR13421:SF16">
    <property type="entry name" value="SNRNA-ACTIVATING PROTEIN COMPLEX SUBUNIT 3"/>
    <property type="match status" value="1"/>
</dbReference>
<keyword evidence="6" id="KW-0539">Nucleus</keyword>
<sequence>MESMEPPPSGAQEDVSLSSLIIRGGPLFVPNLIGPSTRVPNFESSVLQLLQDLEAEISCELADSCDVDISVDDLKVFSEEELVDMAMKEAYKDEEAADSSSQLLENLPVAGAEHRQSISNENSFLDNNLTSMKDDSSTLLCIDESGSAISNTSTGDIVKRRGRKKKNCQADGVAGGSYLQLPSNQPNREGLLENSTCKEGAFIAHECTSESASKVTSSTTIRDKAKKRKRKAPISQALAVWNLRVSYIAKIEEVVKIKQKQEEEKAAAGLHSLSAICQTSEGAISSVVKAERLKILRSTGSKVKLKPSDVEEHIPVQYPEVVLSVEVYHHSRKFKVQEFLVLGRQTLTELRDKIYCISDHIMEKAGVNHPSGYFLIEDVFCNDLRDPSAIDYSKPILEWLDNSRDEALQKWEYILTGELQQKQKAVMGESSNLQLPQFKAVEMQNTRLCDLTFQLGAGYLYCHQGDCKHSIVIRDMRLLHPDDVQNRAAYPIVTFQLKTRGTKCFVCKIYRPTKVTLDDKWAPQNPCYFCDKCYFLLHYSKDNTLLYDDFSVFDYHHD</sequence>
<evidence type="ECO:0000313" key="7">
    <source>
        <dbReference type="EMBL" id="KAK4761118.1"/>
    </source>
</evidence>
<dbReference type="GO" id="GO:0005634">
    <property type="term" value="C:nucleus"/>
    <property type="evidence" value="ECO:0007669"/>
    <property type="project" value="UniProtKB-SubCell"/>
</dbReference>
<dbReference type="GO" id="GO:0003681">
    <property type="term" value="F:bent DNA binding"/>
    <property type="evidence" value="ECO:0007669"/>
    <property type="project" value="TreeGrafter"/>
</dbReference>
<protein>
    <recommendedName>
        <fullName evidence="9">snRNA-activating protein complex subunit</fullName>
    </recommendedName>
</protein>
<evidence type="ECO:0000256" key="1">
    <source>
        <dbReference type="ARBA" id="ARBA00004123"/>
    </source>
</evidence>
<evidence type="ECO:0000256" key="4">
    <source>
        <dbReference type="ARBA" id="ARBA00023125"/>
    </source>
</evidence>
<accession>A0AAN7Q839</accession>
<name>A0AAN7Q839_9MYRT</name>
<gene>
    <name evidence="7" type="ORF">SAY87_006011</name>
</gene>
<comment type="caution">
    <text evidence="7">The sequence shown here is derived from an EMBL/GenBank/DDBJ whole genome shotgun (WGS) entry which is preliminary data.</text>
</comment>
<dbReference type="EMBL" id="JAXIOK010000010">
    <property type="protein sequence ID" value="KAK4761118.1"/>
    <property type="molecule type" value="Genomic_DNA"/>
</dbReference>
<reference evidence="7 8" key="1">
    <citation type="journal article" date="2023" name="Hortic Res">
        <title>Pangenome of water caltrop reveals structural variations and asymmetric subgenome divergence after allopolyploidization.</title>
        <authorList>
            <person name="Zhang X."/>
            <person name="Chen Y."/>
            <person name="Wang L."/>
            <person name="Yuan Y."/>
            <person name="Fang M."/>
            <person name="Shi L."/>
            <person name="Lu R."/>
            <person name="Comes H.P."/>
            <person name="Ma Y."/>
            <person name="Chen Y."/>
            <person name="Huang G."/>
            <person name="Zhou Y."/>
            <person name="Zheng Z."/>
            <person name="Qiu Y."/>
        </authorList>
    </citation>
    <scope>NUCLEOTIDE SEQUENCE [LARGE SCALE GENOMIC DNA]</scope>
    <source>
        <tissue evidence="7">Roots</tissue>
    </source>
</reference>
<evidence type="ECO:0000256" key="2">
    <source>
        <dbReference type="ARBA" id="ARBA00010410"/>
    </source>
</evidence>
<dbReference type="GO" id="GO:0001006">
    <property type="term" value="F:RNA polymerase III type 3 promoter sequence-specific DNA binding"/>
    <property type="evidence" value="ECO:0007669"/>
    <property type="project" value="TreeGrafter"/>
</dbReference>
<keyword evidence="8" id="KW-1185">Reference proteome</keyword>
<keyword evidence="5" id="KW-0804">Transcription</keyword>